<dbReference type="Proteomes" id="UP001155220">
    <property type="component" value="Unassembled WGS sequence"/>
</dbReference>
<keyword evidence="7" id="KW-1185">Reference proteome</keyword>
<dbReference type="GO" id="GO:0005524">
    <property type="term" value="F:ATP binding"/>
    <property type="evidence" value="ECO:0007669"/>
    <property type="project" value="UniProtKB-KW"/>
</dbReference>
<evidence type="ECO:0000313" key="7">
    <source>
        <dbReference type="Proteomes" id="UP001155220"/>
    </source>
</evidence>
<dbReference type="InterPro" id="IPR027417">
    <property type="entry name" value="P-loop_NTPase"/>
</dbReference>
<dbReference type="PROSITE" id="PS00211">
    <property type="entry name" value="ABC_TRANSPORTER_1"/>
    <property type="match status" value="1"/>
</dbReference>
<evidence type="ECO:0000256" key="3">
    <source>
        <dbReference type="ARBA" id="ARBA00022741"/>
    </source>
</evidence>
<dbReference type="InterPro" id="IPR015854">
    <property type="entry name" value="ABC_transpr_LolD-like"/>
</dbReference>
<evidence type="ECO:0000256" key="1">
    <source>
        <dbReference type="ARBA" id="ARBA00005417"/>
    </source>
</evidence>
<dbReference type="Pfam" id="PF00005">
    <property type="entry name" value="ABC_tran"/>
    <property type="match status" value="1"/>
</dbReference>
<dbReference type="AlphaFoldDB" id="A0A9X2HFV4"/>
<comment type="similarity">
    <text evidence="1">Belongs to the ABC transporter superfamily.</text>
</comment>
<dbReference type="InterPro" id="IPR017911">
    <property type="entry name" value="MacB-like_ATP-bd"/>
</dbReference>
<dbReference type="GO" id="GO:0016887">
    <property type="term" value="F:ATP hydrolysis activity"/>
    <property type="evidence" value="ECO:0007669"/>
    <property type="project" value="InterPro"/>
</dbReference>
<keyword evidence="3" id="KW-0547">Nucleotide-binding</keyword>
<sequence length="208" mass="22286">MTIAYGESVALMGPSGCGKTTLLSILAGLMLPDTGKLDYWFPGLPSTDRLTAAIRRHHVGIVFQSIHLIPTLTVLENVEIPMFGVEKSADRRLHRAREVVERLGLSAFADMRPHQLSGGERQRVAIGRAFANRPILVFADEPTGNLDTVSSDHVVQALLDMASQTNGSLLVVTHNPGVAACMDRILTIVDGRIVTNGAKAPARLGTAS</sequence>
<evidence type="ECO:0000313" key="6">
    <source>
        <dbReference type="EMBL" id="MCP3056824.1"/>
    </source>
</evidence>
<dbReference type="InterPro" id="IPR003439">
    <property type="entry name" value="ABC_transporter-like_ATP-bd"/>
</dbReference>
<name>A0A9X2HFV4_9HYPH</name>
<dbReference type="GO" id="GO:0022857">
    <property type="term" value="F:transmembrane transporter activity"/>
    <property type="evidence" value="ECO:0007669"/>
    <property type="project" value="TreeGrafter"/>
</dbReference>
<keyword evidence="4 6" id="KW-0067">ATP-binding</keyword>
<dbReference type="CDD" id="cd03255">
    <property type="entry name" value="ABC_MJ0796_LolCDE_FtsE"/>
    <property type="match status" value="1"/>
</dbReference>
<gene>
    <name evidence="6" type="ORF">MJ956_16970</name>
</gene>
<dbReference type="PANTHER" id="PTHR24220">
    <property type="entry name" value="IMPORT ATP-BINDING PROTEIN"/>
    <property type="match status" value="1"/>
</dbReference>
<evidence type="ECO:0000256" key="4">
    <source>
        <dbReference type="ARBA" id="ARBA00022840"/>
    </source>
</evidence>
<evidence type="ECO:0000259" key="5">
    <source>
        <dbReference type="PROSITE" id="PS50893"/>
    </source>
</evidence>
<reference evidence="6" key="1">
    <citation type="submission" date="2022-03" db="EMBL/GenBank/DDBJ databases">
        <title>Aurantimonas Liuensis sp. Nov., isolated from the hadal seawater of the Mariana Trench.</title>
        <authorList>
            <person name="Liu R."/>
        </authorList>
    </citation>
    <scope>NUCLEOTIDE SEQUENCE</scope>
    <source>
        <strain evidence="6">LRZ36</strain>
    </source>
</reference>
<organism evidence="6 7">
    <name type="scientific">Aurantimonas marianensis</name>
    <dbReference type="NCBI Taxonomy" id="2920428"/>
    <lineage>
        <taxon>Bacteria</taxon>
        <taxon>Pseudomonadati</taxon>
        <taxon>Pseudomonadota</taxon>
        <taxon>Alphaproteobacteria</taxon>
        <taxon>Hyphomicrobiales</taxon>
        <taxon>Aurantimonadaceae</taxon>
        <taxon>Aurantimonas</taxon>
    </lineage>
</organism>
<dbReference type="EMBL" id="JALHBS010000107">
    <property type="protein sequence ID" value="MCP3056824.1"/>
    <property type="molecule type" value="Genomic_DNA"/>
</dbReference>
<protein>
    <submittedName>
        <fullName evidence="6">ABC transporter ATP-binding protein</fullName>
    </submittedName>
</protein>
<dbReference type="Gene3D" id="3.40.50.300">
    <property type="entry name" value="P-loop containing nucleotide triphosphate hydrolases"/>
    <property type="match status" value="1"/>
</dbReference>
<dbReference type="InterPro" id="IPR017871">
    <property type="entry name" value="ABC_transporter-like_CS"/>
</dbReference>
<dbReference type="SMART" id="SM00382">
    <property type="entry name" value="AAA"/>
    <property type="match status" value="1"/>
</dbReference>
<dbReference type="SUPFAM" id="SSF52540">
    <property type="entry name" value="P-loop containing nucleoside triphosphate hydrolases"/>
    <property type="match status" value="1"/>
</dbReference>
<feature type="domain" description="ABC transporter" evidence="5">
    <location>
        <begin position="1"/>
        <end position="207"/>
    </location>
</feature>
<accession>A0A9X2HFV4</accession>
<evidence type="ECO:0000256" key="2">
    <source>
        <dbReference type="ARBA" id="ARBA00022448"/>
    </source>
</evidence>
<dbReference type="GO" id="GO:0005886">
    <property type="term" value="C:plasma membrane"/>
    <property type="evidence" value="ECO:0007669"/>
    <property type="project" value="TreeGrafter"/>
</dbReference>
<dbReference type="InterPro" id="IPR003593">
    <property type="entry name" value="AAA+_ATPase"/>
</dbReference>
<dbReference type="PROSITE" id="PS50893">
    <property type="entry name" value="ABC_TRANSPORTER_2"/>
    <property type="match status" value="1"/>
</dbReference>
<keyword evidence="2" id="KW-0813">Transport</keyword>
<proteinExistence type="inferred from homology"/>
<comment type="caution">
    <text evidence="6">The sequence shown here is derived from an EMBL/GenBank/DDBJ whole genome shotgun (WGS) entry which is preliminary data.</text>
</comment>